<evidence type="ECO:0000313" key="2">
    <source>
        <dbReference type="EMBL" id="MDT1064450.1"/>
    </source>
</evidence>
<evidence type="ECO:0000313" key="3">
    <source>
        <dbReference type="Proteomes" id="UP001251085"/>
    </source>
</evidence>
<name>A0ABU3EK20_9RHOB</name>
<dbReference type="RefSeq" id="WP_311761537.1">
    <property type="nucleotide sequence ID" value="NZ_JAVRQI010000023.1"/>
</dbReference>
<gene>
    <name evidence="2" type="ORF">RM190_21495</name>
</gene>
<evidence type="ECO:0000256" key="1">
    <source>
        <dbReference type="ARBA" id="ARBA00022729"/>
    </source>
</evidence>
<dbReference type="PANTHER" id="PTHR30222:SF17">
    <property type="entry name" value="SPERMIDINE_PUTRESCINE-BINDING PERIPLASMIC PROTEIN"/>
    <property type="match status" value="1"/>
</dbReference>
<proteinExistence type="predicted"/>
<dbReference type="SUPFAM" id="SSF53850">
    <property type="entry name" value="Periplasmic binding protein-like II"/>
    <property type="match status" value="1"/>
</dbReference>
<keyword evidence="1" id="KW-0732">Signal</keyword>
<dbReference type="Proteomes" id="UP001251085">
    <property type="component" value="Unassembled WGS sequence"/>
</dbReference>
<sequence length="388" mass="43344">MAEALKVIGTSATLTEALRRRAHADLDFPIEFEVLDGLSCQSRGVLSPESYDVYDQWFHSVDLLWTAGSIQPIDTSRITHWHHVRASDVFAGAGKGFGTRPADVLYVQGDRSLSATPVSATPLISMLPTSYNVDSFAYTPELAARRQRDEAESWAWLLDGRWHGRCALSLDPAASAVELAMAIQAAGLMQVDDPGDLTIEEIDEMFGHLMARKRSGHFSRFWSSAEDSIRLLSTSGCVVSSLWSPAYYGMRGQGRELTYAAPVEGYRGWHSGMCVSAAVEGKRLEMAYRYLNWWLEGEPGAIMARQGYYISVPSRLSDTLADQEWDYWYGGLPAAVDLPDMTGTIVVKKGERRAGGDYRQRLSNVTVWSTIMPEHNYLVRRWHEFLQA</sequence>
<accession>A0ABU3EK20</accession>
<dbReference type="Gene3D" id="3.40.190.10">
    <property type="entry name" value="Periplasmic binding protein-like II"/>
    <property type="match status" value="2"/>
</dbReference>
<organism evidence="2 3">
    <name type="scientific">Paracoccus broussonetiae</name>
    <dbReference type="NCBI Taxonomy" id="3075834"/>
    <lineage>
        <taxon>Bacteria</taxon>
        <taxon>Pseudomonadati</taxon>
        <taxon>Pseudomonadota</taxon>
        <taxon>Alphaproteobacteria</taxon>
        <taxon>Rhodobacterales</taxon>
        <taxon>Paracoccaceae</taxon>
        <taxon>Paracoccus</taxon>
    </lineage>
</organism>
<protein>
    <submittedName>
        <fullName evidence="2">Extracellular solute-binding protein</fullName>
    </submittedName>
</protein>
<reference evidence="3" key="1">
    <citation type="submission" date="2023-07" db="EMBL/GenBank/DDBJ databases">
        <title>Characterization of two Paracoccaceae strains isolated from Phycosphere and proposal of Xinfangfangia lacusdiani sp. nov.</title>
        <authorList>
            <person name="Deng Y."/>
            <person name="Zhang Y.Q."/>
        </authorList>
    </citation>
    <scope>NUCLEOTIDE SEQUENCE [LARGE SCALE GENOMIC DNA]</scope>
    <source>
        <strain evidence="3">CPCC 101403</strain>
    </source>
</reference>
<dbReference type="PANTHER" id="PTHR30222">
    <property type="entry name" value="SPERMIDINE/PUTRESCINE-BINDING PERIPLASMIC PROTEIN"/>
    <property type="match status" value="1"/>
</dbReference>
<keyword evidence="3" id="KW-1185">Reference proteome</keyword>
<dbReference type="EMBL" id="JAVRQI010000023">
    <property type="protein sequence ID" value="MDT1064450.1"/>
    <property type="molecule type" value="Genomic_DNA"/>
</dbReference>
<comment type="caution">
    <text evidence="2">The sequence shown here is derived from an EMBL/GenBank/DDBJ whole genome shotgun (WGS) entry which is preliminary data.</text>
</comment>